<dbReference type="Pfam" id="PF00300">
    <property type="entry name" value="His_Phos_1"/>
    <property type="match status" value="2"/>
</dbReference>
<dbReference type="PANTHER" id="PTHR20935:SF0">
    <property type="entry name" value="SERINE_THREONINE-PROTEIN PHOSPHATASE PGAM5, MITOCHONDRIAL"/>
    <property type="match status" value="1"/>
</dbReference>
<comment type="caution">
    <text evidence="3">The sequence shown here is derived from an EMBL/GenBank/DDBJ whole genome shotgun (WGS) entry which is preliminary data.</text>
</comment>
<evidence type="ECO:0000313" key="4">
    <source>
        <dbReference type="Proteomes" id="UP001596413"/>
    </source>
</evidence>
<dbReference type="EMBL" id="JBHSZO010000032">
    <property type="protein sequence ID" value="MFC7220339.1"/>
    <property type="molecule type" value="Genomic_DNA"/>
</dbReference>
<feature type="region of interest" description="Disordered" evidence="2">
    <location>
        <begin position="83"/>
        <end position="102"/>
    </location>
</feature>
<proteinExistence type="predicted"/>
<keyword evidence="1 3" id="KW-0378">Hydrolase</keyword>
<accession>A0ABW2GJL9</accession>
<organism evidence="3 4">
    <name type="scientific">Streptomyces polyrhachis</name>
    <dbReference type="NCBI Taxonomy" id="1282885"/>
    <lineage>
        <taxon>Bacteria</taxon>
        <taxon>Bacillati</taxon>
        <taxon>Actinomycetota</taxon>
        <taxon>Actinomycetes</taxon>
        <taxon>Kitasatosporales</taxon>
        <taxon>Streptomycetaceae</taxon>
        <taxon>Streptomyces</taxon>
    </lineage>
</organism>
<dbReference type="CDD" id="cd07067">
    <property type="entry name" value="HP_PGM_like"/>
    <property type="match status" value="1"/>
</dbReference>
<dbReference type="GO" id="GO:0016787">
    <property type="term" value="F:hydrolase activity"/>
    <property type="evidence" value="ECO:0007669"/>
    <property type="project" value="UniProtKB-KW"/>
</dbReference>
<name>A0ABW2GJL9_9ACTN</name>
<dbReference type="Proteomes" id="UP001596413">
    <property type="component" value="Unassembled WGS sequence"/>
</dbReference>
<dbReference type="InterPro" id="IPR029033">
    <property type="entry name" value="His_PPase_superfam"/>
</dbReference>
<dbReference type="EC" id="3.1.3.-" evidence="3"/>
<sequence>MTLTAAAAEITAGTTASPPKALATRHLYLARHAEALPDESGLSERGRRQARLLGERLGATALDAVYHGPLARAAQTARLAADGLRTERGEGDADGPSGPPVRSLDAAGDYVPYFPARDELPAKSAAAFLPFLADASDEDREQGPRLAREALRRFSGPVAGERERHELVITHNFLIGWLVRAAMGARPWRWLGLNSPNAALTVIRYAPGRPAALLLLNDMSHLPEELRWTGMPAGAKA</sequence>
<protein>
    <submittedName>
        <fullName evidence="3">Histidine phosphatase family protein</fullName>
        <ecNumber evidence="3">3.1.3.-</ecNumber>
    </submittedName>
</protein>
<evidence type="ECO:0000313" key="3">
    <source>
        <dbReference type="EMBL" id="MFC7220339.1"/>
    </source>
</evidence>
<dbReference type="Gene3D" id="3.40.50.1240">
    <property type="entry name" value="Phosphoglycerate mutase-like"/>
    <property type="match status" value="1"/>
</dbReference>
<keyword evidence="4" id="KW-1185">Reference proteome</keyword>
<dbReference type="PANTHER" id="PTHR20935">
    <property type="entry name" value="PHOSPHOGLYCERATE MUTASE-RELATED"/>
    <property type="match status" value="1"/>
</dbReference>
<reference evidence="4" key="1">
    <citation type="journal article" date="2019" name="Int. J. Syst. Evol. Microbiol.">
        <title>The Global Catalogue of Microorganisms (GCM) 10K type strain sequencing project: providing services to taxonomists for standard genome sequencing and annotation.</title>
        <authorList>
            <consortium name="The Broad Institute Genomics Platform"/>
            <consortium name="The Broad Institute Genome Sequencing Center for Infectious Disease"/>
            <person name="Wu L."/>
            <person name="Ma J."/>
        </authorList>
    </citation>
    <scope>NUCLEOTIDE SEQUENCE [LARGE SCALE GENOMIC DNA]</scope>
    <source>
        <strain evidence="4">CGMCC 1.13681</strain>
    </source>
</reference>
<dbReference type="RefSeq" id="WP_386416944.1">
    <property type="nucleotide sequence ID" value="NZ_JBHSZO010000032.1"/>
</dbReference>
<dbReference type="SUPFAM" id="SSF53254">
    <property type="entry name" value="Phosphoglycerate mutase-like"/>
    <property type="match status" value="1"/>
</dbReference>
<dbReference type="InterPro" id="IPR051021">
    <property type="entry name" value="Mito_Ser/Thr_phosphatase"/>
</dbReference>
<dbReference type="SMART" id="SM00855">
    <property type="entry name" value="PGAM"/>
    <property type="match status" value="1"/>
</dbReference>
<gene>
    <name evidence="3" type="ORF">ACFQLX_19535</name>
</gene>
<evidence type="ECO:0000256" key="2">
    <source>
        <dbReference type="SAM" id="MobiDB-lite"/>
    </source>
</evidence>
<dbReference type="InterPro" id="IPR013078">
    <property type="entry name" value="His_Pase_superF_clade-1"/>
</dbReference>
<evidence type="ECO:0000256" key="1">
    <source>
        <dbReference type="ARBA" id="ARBA00022801"/>
    </source>
</evidence>